<proteinExistence type="predicted"/>
<organism evidence="2 4">
    <name type="scientific">Anaerobacillus isosaccharinicus</name>
    <dbReference type="NCBI Taxonomy" id="1532552"/>
    <lineage>
        <taxon>Bacteria</taxon>
        <taxon>Bacillati</taxon>
        <taxon>Bacillota</taxon>
        <taxon>Bacilli</taxon>
        <taxon>Bacillales</taxon>
        <taxon>Bacillaceae</taxon>
        <taxon>Anaerobacillus</taxon>
    </lineage>
</organism>
<keyword evidence="4" id="KW-1185">Reference proteome</keyword>
<evidence type="ECO:0000313" key="3">
    <source>
        <dbReference type="EMBL" id="QOY35047.1"/>
    </source>
</evidence>
<reference evidence="3" key="4">
    <citation type="submission" date="2020-10" db="EMBL/GenBank/DDBJ databases">
        <authorList>
            <person name="Bassil N.M."/>
            <person name="Lloyd J.R."/>
        </authorList>
    </citation>
    <scope>NUCLEOTIDE SEQUENCE</scope>
    <source>
        <strain evidence="3">NB2006</strain>
    </source>
</reference>
<keyword evidence="1" id="KW-0472">Membrane</keyword>
<dbReference type="KEGG" id="aia:AWH56_020400"/>
<dbReference type="EMBL" id="LQXD01000196">
    <property type="protein sequence ID" value="OIJ05022.1"/>
    <property type="molecule type" value="Genomic_DNA"/>
</dbReference>
<dbReference type="AlphaFoldDB" id="A0A1S2KXU8"/>
<reference evidence="3 4" key="2">
    <citation type="journal article" date="2017" name="Genome Announc.">
        <title>Draft Genome Sequences of Four Alkaliphilic Bacteria Belonging to the Anaerobacillus Genus.</title>
        <authorList>
            <person name="Bassil N.M."/>
            <person name="Lloyd J.R."/>
        </authorList>
    </citation>
    <scope>NUCLEOTIDE SEQUENCE [LARGE SCALE GENOMIC DNA]</scope>
    <source>
        <strain evidence="3 4">NB2006</strain>
    </source>
</reference>
<reference evidence="3 4" key="3">
    <citation type="journal article" date="2019" name="Int. J. Syst. Evol. Microbiol.">
        <title>Anaerobacillus isosaccharinicus sp. nov., an alkaliphilic bacterium which degrades isosaccharinic acid.</title>
        <authorList>
            <person name="Bassil N.M."/>
            <person name="Lloyd J.R."/>
        </authorList>
    </citation>
    <scope>NUCLEOTIDE SEQUENCE [LARGE SCALE GENOMIC DNA]</scope>
    <source>
        <strain evidence="3 4">NB2006</strain>
    </source>
</reference>
<accession>A0A1S2KXU8</accession>
<gene>
    <name evidence="3" type="ORF">AWH56_020400</name>
    <name evidence="2" type="ORF">AWH56_22325</name>
</gene>
<dbReference type="EMBL" id="CP063356">
    <property type="protein sequence ID" value="QOY35047.1"/>
    <property type="molecule type" value="Genomic_DNA"/>
</dbReference>
<sequence>MKFLKIIVLIIILGSISIVPQKTHATLYAYITYEEMVERADLIVIGKNAGEVNVRTEKVPDPEIHDYTLGFTEWKIEVSSYLKGNSEGEHILVSTPGPSVDENDEITKLITRSNEYRLDELIEGIEKELVTKVKEILFFLEERDGYYHPINPNAIVPLNIIYWQDHINLDIVNVEEIEQKLLEELEFLQTYLKDTPHYSADDKLQKPIQFNWYPFIMGIFLIFLFILYFTRKKRKK</sequence>
<protein>
    <submittedName>
        <fullName evidence="2">Uncharacterized protein</fullName>
    </submittedName>
</protein>
<dbReference type="Proteomes" id="UP000180175">
    <property type="component" value="Chromosome"/>
</dbReference>
<dbReference type="RefSeq" id="WP_071319132.1">
    <property type="nucleotide sequence ID" value="NZ_CP063356.2"/>
</dbReference>
<name>A0A1S2KXU8_9BACI</name>
<evidence type="ECO:0000313" key="4">
    <source>
        <dbReference type="Proteomes" id="UP000180175"/>
    </source>
</evidence>
<feature type="transmembrane region" description="Helical" evidence="1">
    <location>
        <begin position="212"/>
        <end position="230"/>
    </location>
</feature>
<reference evidence="2 4" key="1">
    <citation type="submission" date="2016-10" db="EMBL/GenBank/DDBJ databases">
        <title>Draft genome sequences of four alkaliphilic bacteria belonging to the Anaerobacillus genus.</title>
        <authorList>
            <person name="Bassil N.M."/>
            <person name="Lloyd J.R."/>
        </authorList>
    </citation>
    <scope>NUCLEOTIDE SEQUENCE [LARGE SCALE GENOMIC DNA]</scope>
    <source>
        <strain evidence="2 4">NB2006</strain>
    </source>
</reference>
<keyword evidence="1" id="KW-1133">Transmembrane helix</keyword>
<keyword evidence="1" id="KW-0812">Transmembrane</keyword>
<evidence type="ECO:0000256" key="1">
    <source>
        <dbReference type="SAM" id="Phobius"/>
    </source>
</evidence>
<evidence type="ECO:0000313" key="2">
    <source>
        <dbReference type="EMBL" id="OIJ05022.1"/>
    </source>
</evidence>